<evidence type="ECO:0000313" key="6">
    <source>
        <dbReference type="Proteomes" id="UP000594261"/>
    </source>
</evidence>
<keyword evidence="1" id="KW-0677">Repeat</keyword>
<dbReference type="AlphaFoldDB" id="A0A7N2MKZ2"/>
<dbReference type="SUPFAM" id="SSF48403">
    <property type="entry name" value="Ankyrin repeat"/>
    <property type="match status" value="1"/>
</dbReference>
<keyword evidence="6" id="KW-1185">Reference proteome</keyword>
<dbReference type="EnsemblPlants" id="QL09p039216:mrna">
    <property type="protein sequence ID" value="QL09p039216:mrna"/>
    <property type="gene ID" value="QL09p039216"/>
</dbReference>
<evidence type="ECO:0000256" key="1">
    <source>
        <dbReference type="ARBA" id="ARBA00022737"/>
    </source>
</evidence>
<proteinExistence type="predicted"/>
<dbReference type="InterPro" id="IPR036770">
    <property type="entry name" value="Ankyrin_rpt-contain_sf"/>
</dbReference>
<dbReference type="SMART" id="SM00248">
    <property type="entry name" value="ANK"/>
    <property type="match status" value="2"/>
</dbReference>
<evidence type="ECO:0000256" key="3">
    <source>
        <dbReference type="PROSITE-ProRule" id="PRU00023"/>
    </source>
</evidence>
<feature type="repeat" description="ANK" evidence="3">
    <location>
        <begin position="79"/>
        <end position="111"/>
    </location>
</feature>
<evidence type="ECO:0000256" key="4">
    <source>
        <dbReference type="SAM" id="MobiDB-lite"/>
    </source>
</evidence>
<dbReference type="PROSITE" id="PS50088">
    <property type="entry name" value="ANK_REPEAT"/>
    <property type="match status" value="2"/>
</dbReference>
<dbReference type="PROSITE" id="PS50297">
    <property type="entry name" value="ANK_REP_REGION"/>
    <property type="match status" value="2"/>
</dbReference>
<evidence type="ECO:0000313" key="5">
    <source>
        <dbReference type="EnsemblPlants" id="QL09p039216:mrna"/>
    </source>
</evidence>
<dbReference type="PANTHER" id="PTHR24171:SF9">
    <property type="entry name" value="ANKYRIN REPEAT DOMAIN-CONTAINING PROTEIN 39"/>
    <property type="match status" value="1"/>
</dbReference>
<evidence type="ECO:0000256" key="2">
    <source>
        <dbReference type="ARBA" id="ARBA00023043"/>
    </source>
</evidence>
<feature type="compositionally biased region" description="Polar residues" evidence="4">
    <location>
        <begin position="456"/>
        <end position="469"/>
    </location>
</feature>
<dbReference type="Gene3D" id="1.25.40.20">
    <property type="entry name" value="Ankyrin repeat-containing domain"/>
    <property type="match status" value="2"/>
</dbReference>
<accession>A0A7N2MKZ2</accession>
<organism evidence="5 6">
    <name type="scientific">Quercus lobata</name>
    <name type="common">Valley oak</name>
    <dbReference type="NCBI Taxonomy" id="97700"/>
    <lineage>
        <taxon>Eukaryota</taxon>
        <taxon>Viridiplantae</taxon>
        <taxon>Streptophyta</taxon>
        <taxon>Embryophyta</taxon>
        <taxon>Tracheophyta</taxon>
        <taxon>Spermatophyta</taxon>
        <taxon>Magnoliopsida</taxon>
        <taxon>eudicotyledons</taxon>
        <taxon>Gunneridae</taxon>
        <taxon>Pentapetalae</taxon>
        <taxon>rosids</taxon>
        <taxon>fabids</taxon>
        <taxon>Fagales</taxon>
        <taxon>Fagaceae</taxon>
        <taxon>Quercus</taxon>
    </lineage>
</organism>
<keyword evidence="2 3" id="KW-0040">ANK repeat</keyword>
<evidence type="ECO:0008006" key="7">
    <source>
        <dbReference type="Google" id="ProtNLM"/>
    </source>
</evidence>
<dbReference type="Gramene" id="QL09p039216:mrna">
    <property type="protein sequence ID" value="QL09p039216:mrna"/>
    <property type="gene ID" value="QL09p039216"/>
</dbReference>
<sequence>MGQAMDKPRPTAELLYELASTGNIVAVKALREQGVSLEWADREGKTPLIVACMNHELFDVAKTLIELGANINAYSPGRHAGTPLHHAAKRGLAQSVKLLLSHGAKALVRDDDSQTPLDVARINGHTSIVREIEKSICYFSGWLREFYGPGFLEALMPLLLSREIWVVVIPWGSSNSTMPRKMELFIYPDLQTAQPCTVIALWKAKIEEPKFQQKDPELIIFDQPTRTRNTLTSPFEGDKQQLQQLYNACIGIPQALEEPEKLVILANASDDGLNLKSYLVSCAFLMRKTQTQKNTSHNLEKSRSREGEIAINVAVSSSQDRDQRRGLAVTRSRSRRHEIAISPSRDRDSRDRDSRDRAVDHDLDPVRSRRSRWSIAPLDRQSRSCIAPLVHAPNACIFRKIISGITLKSIQTQPKLSVVTPPPVPTQTSTPEAAPQTDESGTYNGCGVPDSGPVGNPTQHAQTSDNISPSAPPLPEDLDGASVTNDMKDEGSSSSCAICFEAPIEGACIPCGLWPHGGLHGLFE</sequence>
<feature type="compositionally biased region" description="Basic and acidic residues" evidence="4">
    <location>
        <begin position="344"/>
        <end position="367"/>
    </location>
</feature>
<feature type="repeat" description="ANK" evidence="3">
    <location>
        <begin position="43"/>
        <end position="76"/>
    </location>
</feature>
<reference evidence="5" key="2">
    <citation type="submission" date="2021-01" db="UniProtKB">
        <authorList>
            <consortium name="EnsemblPlants"/>
        </authorList>
    </citation>
    <scope>IDENTIFICATION</scope>
</reference>
<dbReference type="Pfam" id="PF13857">
    <property type="entry name" value="Ank_5"/>
    <property type="match status" value="1"/>
</dbReference>
<protein>
    <recommendedName>
        <fullName evidence="7">E3 ubiquitin-protein ligase XBAT35</fullName>
    </recommendedName>
</protein>
<dbReference type="PANTHER" id="PTHR24171">
    <property type="entry name" value="ANKYRIN REPEAT DOMAIN-CONTAINING PROTEIN 39-RELATED"/>
    <property type="match status" value="1"/>
</dbReference>
<feature type="region of interest" description="Disordered" evidence="4">
    <location>
        <begin position="314"/>
        <end position="368"/>
    </location>
</feature>
<name>A0A7N2MKZ2_QUELO</name>
<feature type="region of interest" description="Disordered" evidence="4">
    <location>
        <begin position="418"/>
        <end position="487"/>
    </location>
</feature>
<dbReference type="Proteomes" id="UP000594261">
    <property type="component" value="Chromosome 9"/>
</dbReference>
<dbReference type="EMBL" id="LRBV02000009">
    <property type="status" value="NOT_ANNOTATED_CDS"/>
    <property type="molecule type" value="Genomic_DNA"/>
</dbReference>
<dbReference type="InterPro" id="IPR002110">
    <property type="entry name" value="Ankyrin_rpt"/>
</dbReference>
<dbReference type="InParanoid" id="A0A7N2MKZ2"/>
<reference evidence="5 6" key="1">
    <citation type="journal article" date="2016" name="G3 (Bethesda)">
        <title>First Draft Assembly and Annotation of the Genome of a California Endemic Oak Quercus lobata Nee (Fagaceae).</title>
        <authorList>
            <person name="Sork V.L."/>
            <person name="Fitz-Gibbon S.T."/>
            <person name="Puiu D."/>
            <person name="Crepeau M."/>
            <person name="Gugger P.F."/>
            <person name="Sherman R."/>
            <person name="Stevens K."/>
            <person name="Langley C.H."/>
            <person name="Pellegrini M."/>
            <person name="Salzberg S.L."/>
        </authorList>
    </citation>
    <scope>NUCLEOTIDE SEQUENCE [LARGE SCALE GENOMIC DNA]</scope>
    <source>
        <strain evidence="5 6">cv. SW786</strain>
    </source>
</reference>